<sequence>MRILAIDLLKILAIFFVIISHVTLFFLSGNEQDVFLYFFRQSGQWGVVVFFICSGYFLLSNKHEDQTGYILNKVRRLMTILLFWIIFYYLYDTYLISQFTAVENVIFLQYVNVSGNLSDATHLWFIFSITALYILTPLLRCAFSEDNAKGILQVLIIMVVVANLTLFNALTDYEFSFKSIPFNILLPFQSEGLISFLIGGYLALVKPKIRSFSLTHIMLLLISVGSFTALSLISFRTGMVFFYGKFYNILLLTSSVCLFLFMVNINISRIPAVVDDISKNVLGIYLVHNIFVVEVHSDFIHNSIREMIGGTNNYIYIVIYSLFSFALSYILCVLLRKSKFTRKIITL</sequence>
<feature type="transmembrane region" description="Helical" evidence="7">
    <location>
        <begin position="80"/>
        <end position="101"/>
    </location>
</feature>
<evidence type="ECO:0000256" key="7">
    <source>
        <dbReference type="SAM" id="Phobius"/>
    </source>
</evidence>
<feature type="transmembrane region" description="Helical" evidence="7">
    <location>
        <begin position="313"/>
        <end position="335"/>
    </location>
</feature>
<comment type="subcellular location">
    <subcellularLocation>
        <location evidence="1">Cell membrane</location>
        <topology evidence="1">Multi-pass membrane protein</topology>
    </subcellularLocation>
</comment>
<keyword evidence="3" id="KW-1003">Cell membrane</keyword>
<comment type="caution">
    <text evidence="9">The sequence shown here is derived from an EMBL/GenBank/DDBJ whole genome shotgun (WGS) entry which is preliminary data.</text>
</comment>
<evidence type="ECO:0000313" key="10">
    <source>
        <dbReference type="Proteomes" id="UP000013111"/>
    </source>
</evidence>
<feature type="transmembrane region" description="Helical" evidence="7">
    <location>
        <begin position="12"/>
        <end position="30"/>
    </location>
</feature>
<feature type="transmembrane region" description="Helical" evidence="7">
    <location>
        <begin position="217"/>
        <end position="235"/>
    </location>
</feature>
<gene>
    <name evidence="9" type="ORF">BN437_1867</name>
</gene>
<evidence type="ECO:0000256" key="1">
    <source>
        <dbReference type="ARBA" id="ARBA00004651"/>
    </source>
</evidence>
<feature type="transmembrane region" description="Helical" evidence="7">
    <location>
        <begin position="121"/>
        <end position="139"/>
    </location>
</feature>
<keyword evidence="5 7" id="KW-1133">Transmembrane helix</keyword>
<dbReference type="GO" id="GO:0016413">
    <property type="term" value="F:O-acetyltransferase activity"/>
    <property type="evidence" value="ECO:0007669"/>
    <property type="project" value="TreeGrafter"/>
</dbReference>
<evidence type="ECO:0000313" key="9">
    <source>
        <dbReference type="EMBL" id="CCO93797.1"/>
    </source>
</evidence>
<keyword evidence="4 7" id="KW-0812">Transmembrane</keyword>
<feature type="transmembrane region" description="Helical" evidence="7">
    <location>
        <begin position="42"/>
        <end position="59"/>
    </location>
</feature>
<feature type="domain" description="Acyltransferase 3" evidence="8">
    <location>
        <begin position="4"/>
        <end position="332"/>
    </location>
</feature>
<evidence type="ECO:0000256" key="5">
    <source>
        <dbReference type="ARBA" id="ARBA00022989"/>
    </source>
</evidence>
<dbReference type="GO" id="GO:0009246">
    <property type="term" value="P:enterobacterial common antigen biosynthetic process"/>
    <property type="evidence" value="ECO:0007669"/>
    <property type="project" value="TreeGrafter"/>
</dbReference>
<reference evidence="9 10" key="1">
    <citation type="submission" date="2012-11" db="EMBL/GenBank/DDBJ databases">
        <authorList>
            <person name="Linke B."/>
        </authorList>
    </citation>
    <scope>NUCLEOTIDE SEQUENCE [LARGE SCALE GENOMIC DNA]</scope>
    <source>
        <strain evidence="10">CFBP 1232</strain>
    </source>
</reference>
<evidence type="ECO:0000256" key="3">
    <source>
        <dbReference type="ARBA" id="ARBA00022475"/>
    </source>
</evidence>
<dbReference type="RefSeq" id="WP_004157610.1">
    <property type="nucleotide sequence ID" value="NZ_BAYW01000009.1"/>
</dbReference>
<keyword evidence="6 7" id="KW-0472">Membrane</keyword>
<accession>A0A831A4X0</accession>
<dbReference type="EMBL" id="CAPB01000020">
    <property type="protein sequence ID" value="CCO93797.1"/>
    <property type="molecule type" value="Genomic_DNA"/>
</dbReference>
<protein>
    <recommendedName>
        <fullName evidence="8">Acyltransferase 3 domain-containing protein</fullName>
    </recommendedName>
</protein>
<feature type="transmembrane region" description="Helical" evidence="7">
    <location>
        <begin position="247"/>
        <end position="265"/>
    </location>
</feature>
<dbReference type="InterPro" id="IPR002656">
    <property type="entry name" value="Acyl_transf_3_dom"/>
</dbReference>
<dbReference type="GO" id="GO:0005886">
    <property type="term" value="C:plasma membrane"/>
    <property type="evidence" value="ECO:0007669"/>
    <property type="project" value="UniProtKB-SubCell"/>
</dbReference>
<evidence type="ECO:0000256" key="6">
    <source>
        <dbReference type="ARBA" id="ARBA00023136"/>
    </source>
</evidence>
<evidence type="ECO:0000259" key="8">
    <source>
        <dbReference type="Pfam" id="PF01757"/>
    </source>
</evidence>
<dbReference type="Pfam" id="PF01757">
    <property type="entry name" value="Acyl_transf_3"/>
    <property type="match status" value="1"/>
</dbReference>
<feature type="transmembrane region" description="Helical" evidence="7">
    <location>
        <begin position="182"/>
        <end position="205"/>
    </location>
</feature>
<dbReference type="AlphaFoldDB" id="A0A831A4X0"/>
<evidence type="ECO:0000256" key="4">
    <source>
        <dbReference type="ARBA" id="ARBA00022692"/>
    </source>
</evidence>
<dbReference type="Proteomes" id="UP000013111">
    <property type="component" value="Unassembled WGS sequence"/>
</dbReference>
<feature type="transmembrane region" description="Helical" evidence="7">
    <location>
        <begin position="151"/>
        <end position="170"/>
    </location>
</feature>
<dbReference type="PANTHER" id="PTHR40074:SF2">
    <property type="entry name" value="O-ACETYLTRANSFERASE WECH"/>
    <property type="match status" value="1"/>
</dbReference>
<dbReference type="GeneID" id="97606063"/>
<dbReference type="PANTHER" id="PTHR40074">
    <property type="entry name" value="O-ACETYLTRANSFERASE WECH"/>
    <property type="match status" value="1"/>
</dbReference>
<feature type="transmembrane region" description="Helical" evidence="7">
    <location>
        <begin position="277"/>
        <end position="293"/>
    </location>
</feature>
<proteinExistence type="inferred from homology"/>
<organism evidence="9 10">
    <name type="scientific">Erwinia amylovora NBRC 12687 = CFBP 1232</name>
    <dbReference type="NCBI Taxonomy" id="1219359"/>
    <lineage>
        <taxon>Bacteria</taxon>
        <taxon>Pseudomonadati</taxon>
        <taxon>Pseudomonadota</taxon>
        <taxon>Gammaproteobacteria</taxon>
        <taxon>Enterobacterales</taxon>
        <taxon>Erwiniaceae</taxon>
        <taxon>Erwinia</taxon>
    </lineage>
</organism>
<comment type="similarity">
    <text evidence="2">Belongs to the acyltransferase 3 family.</text>
</comment>
<reference evidence="9 10" key="2">
    <citation type="submission" date="2013-04" db="EMBL/GenBank/DDBJ databases">
        <title>Comparative genomics of 12 strains of Erwinia amylovora identifies a pan-genome with a large conserved core and provides insights into host specificity.</title>
        <authorList>
            <person name="Mann R.A."/>
            <person name="Smits T.H.M."/>
            <person name="Buehlmann A."/>
            <person name="Blom J."/>
            <person name="Goesmann A."/>
            <person name="Frey J.E."/>
            <person name="Plummer K.M."/>
            <person name="Beer S.V."/>
            <person name="Luck J."/>
            <person name="Duffy B."/>
            <person name="Rodoni B."/>
        </authorList>
    </citation>
    <scope>NUCLEOTIDE SEQUENCE [LARGE SCALE GENOMIC DNA]</scope>
    <source>
        <strain evidence="10">CFBP 1232</strain>
    </source>
</reference>
<evidence type="ECO:0000256" key="2">
    <source>
        <dbReference type="ARBA" id="ARBA00007400"/>
    </source>
</evidence>
<name>A0A831A4X0_ERWAM</name>